<dbReference type="EMBL" id="LPXO01000001">
    <property type="protein sequence ID" value="KUF12297.1"/>
    <property type="molecule type" value="Genomic_DNA"/>
</dbReference>
<name>A0A0W7WNX9_9RHOB</name>
<dbReference type="InterPro" id="IPR029056">
    <property type="entry name" value="Ribokinase-like"/>
</dbReference>
<sequence length="165" mass="17470">MPDAAVSDIVMPSFDDEGVHLDDAAPPATRDRHAGQGATTVVGRNGPARMHVLHAGLSNSVAASPVSRVLDTTSLGDSFNAQILAGWGKYIPMADRVHHAAAMVPVDGDVVMRGKSSRACGARSVAQPEPRSQSCREKWWTQLEGNRTACSKSSKNGNTISHLMI</sequence>
<dbReference type="AlphaFoldDB" id="A0A0W7WNX9"/>
<dbReference type="OrthoDB" id="9776822at2"/>
<proteinExistence type="predicted"/>
<reference evidence="1 2" key="1">
    <citation type="submission" date="2015-12" db="EMBL/GenBank/DDBJ databases">
        <authorList>
            <person name="Shamseldin A."/>
            <person name="Moawad H."/>
            <person name="Abd El-Rahim W.M."/>
            <person name="Sadowsky M.J."/>
        </authorList>
    </citation>
    <scope>NUCLEOTIDE SEQUENCE [LARGE SCALE GENOMIC DNA]</scope>
    <source>
        <strain evidence="1 2">SJ5A-1</strain>
    </source>
</reference>
<dbReference type="Proteomes" id="UP000054396">
    <property type="component" value="Unassembled WGS sequence"/>
</dbReference>
<keyword evidence="2" id="KW-1185">Reference proteome</keyword>
<dbReference type="RefSeq" id="WP_058860244.1">
    <property type="nucleotide sequence ID" value="NZ_LPXO01000001.1"/>
</dbReference>
<organism evidence="1 2">
    <name type="scientific">Pseudoponticoccus marisrubri</name>
    <dbReference type="NCBI Taxonomy" id="1685382"/>
    <lineage>
        <taxon>Bacteria</taxon>
        <taxon>Pseudomonadati</taxon>
        <taxon>Pseudomonadota</taxon>
        <taxon>Alphaproteobacteria</taxon>
        <taxon>Rhodobacterales</taxon>
        <taxon>Roseobacteraceae</taxon>
        <taxon>Pseudoponticoccus</taxon>
    </lineage>
</organism>
<dbReference type="GO" id="GO:0003824">
    <property type="term" value="F:catalytic activity"/>
    <property type="evidence" value="ECO:0007669"/>
    <property type="project" value="UniProtKB-ARBA"/>
</dbReference>
<protein>
    <recommendedName>
        <fullName evidence="3">Carbohydrate kinase PfkB domain-containing protein</fullName>
    </recommendedName>
</protein>
<evidence type="ECO:0000313" key="1">
    <source>
        <dbReference type="EMBL" id="KUF12297.1"/>
    </source>
</evidence>
<gene>
    <name evidence="1" type="ORF">AVJ23_00740</name>
</gene>
<dbReference type="SUPFAM" id="SSF53613">
    <property type="entry name" value="Ribokinase-like"/>
    <property type="match status" value="1"/>
</dbReference>
<dbReference type="STRING" id="1685382.AVJ23_00740"/>
<dbReference type="Gene3D" id="3.40.1190.20">
    <property type="match status" value="1"/>
</dbReference>
<evidence type="ECO:0000313" key="2">
    <source>
        <dbReference type="Proteomes" id="UP000054396"/>
    </source>
</evidence>
<evidence type="ECO:0008006" key="3">
    <source>
        <dbReference type="Google" id="ProtNLM"/>
    </source>
</evidence>
<accession>A0A0W7WNX9</accession>
<comment type="caution">
    <text evidence="1">The sequence shown here is derived from an EMBL/GenBank/DDBJ whole genome shotgun (WGS) entry which is preliminary data.</text>
</comment>